<dbReference type="EMBL" id="AP025943">
    <property type="protein sequence ID" value="BDL43826.1"/>
    <property type="molecule type" value="Genomic_DNA"/>
</dbReference>
<feature type="transmembrane region" description="Helical" evidence="1">
    <location>
        <begin position="110"/>
        <end position="127"/>
    </location>
</feature>
<dbReference type="PANTHER" id="PTHR34980">
    <property type="entry name" value="INNER MEMBRANE PROTEIN-RELATED-RELATED"/>
    <property type="match status" value="1"/>
</dbReference>
<dbReference type="RefSeq" id="WP_215437851.1">
    <property type="nucleotide sequence ID" value="NZ_AP025943.1"/>
</dbReference>
<dbReference type="PANTHER" id="PTHR34980:SF2">
    <property type="entry name" value="INNER MEMBRANE PROTEIN YHAH-RELATED"/>
    <property type="match status" value="1"/>
</dbReference>
<keyword evidence="1" id="KW-0472">Membrane</keyword>
<sequence>MSDLYEYQAIDGSSKGPIALVLLLQARNQGRLSNQALVKKLPDGAWRPLSSYIPPMTVLDEDRDRAAEGEANCSRRVLVPHWSRKKHWRRVIREWCSFRGRAGKGEMREVYATLGPVWLAAACLPALEKYDFFSYPAPWMESVFLGLFYMVLSVLTIPLAATMVRRLHDVGRSGIWLVCLGLPALGWLLLWYLSYGESQLGENRYGDPPWN</sequence>
<evidence type="ECO:0008006" key="4">
    <source>
        <dbReference type="Google" id="ProtNLM"/>
    </source>
</evidence>
<keyword evidence="1" id="KW-0812">Transmembrane</keyword>
<evidence type="ECO:0000256" key="1">
    <source>
        <dbReference type="SAM" id="Phobius"/>
    </source>
</evidence>
<dbReference type="InterPro" id="IPR008523">
    <property type="entry name" value="DUF805"/>
</dbReference>
<feature type="transmembrane region" description="Helical" evidence="1">
    <location>
        <begin position="139"/>
        <end position="161"/>
    </location>
</feature>
<keyword evidence="1" id="KW-1133">Transmembrane helix</keyword>
<organism evidence="2 3">
    <name type="scientific">Akkermansia biwaensis</name>
    <dbReference type="NCBI Taxonomy" id="2946555"/>
    <lineage>
        <taxon>Bacteria</taxon>
        <taxon>Pseudomonadati</taxon>
        <taxon>Verrucomicrobiota</taxon>
        <taxon>Verrucomicrobiia</taxon>
        <taxon>Verrucomicrobiales</taxon>
        <taxon>Akkermansiaceae</taxon>
        <taxon>Akkermansia</taxon>
    </lineage>
</organism>
<name>A0ABN6QH16_9BACT</name>
<proteinExistence type="predicted"/>
<dbReference type="Proteomes" id="UP001062263">
    <property type="component" value="Chromosome"/>
</dbReference>
<accession>A0ABN6QH16</accession>
<evidence type="ECO:0000313" key="2">
    <source>
        <dbReference type="EMBL" id="BDL43826.1"/>
    </source>
</evidence>
<protein>
    <recommendedName>
        <fullName evidence="4">DUF805 domain-containing protein</fullName>
    </recommendedName>
</protein>
<feature type="transmembrane region" description="Helical" evidence="1">
    <location>
        <begin position="173"/>
        <end position="193"/>
    </location>
</feature>
<evidence type="ECO:0000313" key="3">
    <source>
        <dbReference type="Proteomes" id="UP001062263"/>
    </source>
</evidence>
<reference evidence="2" key="1">
    <citation type="submission" date="2022-06" db="EMBL/GenBank/DDBJ databases">
        <title>Akkermansia biwalacus sp. nov., an anaerobic mucin-degrading bacterium isolated from human intestine.</title>
        <authorList>
            <person name="Kobayashi Y."/>
            <person name="Inoue S."/>
            <person name="Kawahara T."/>
            <person name="Kohda N."/>
        </authorList>
    </citation>
    <scope>NUCLEOTIDE SEQUENCE</scope>
    <source>
        <strain evidence="2">WON2089</strain>
    </source>
</reference>
<gene>
    <name evidence="2" type="ORF">Abiwalacus_14000</name>
</gene>
<keyword evidence="3" id="KW-1185">Reference proteome</keyword>
<dbReference type="Pfam" id="PF05656">
    <property type="entry name" value="DUF805"/>
    <property type="match status" value="1"/>
</dbReference>